<organism evidence="3 4">
    <name type="scientific">Pseudoalteromonas denitrificans DSM 6059</name>
    <dbReference type="NCBI Taxonomy" id="1123010"/>
    <lineage>
        <taxon>Bacteria</taxon>
        <taxon>Pseudomonadati</taxon>
        <taxon>Pseudomonadota</taxon>
        <taxon>Gammaproteobacteria</taxon>
        <taxon>Alteromonadales</taxon>
        <taxon>Pseudoalteromonadaceae</taxon>
        <taxon>Pseudoalteromonas</taxon>
    </lineage>
</organism>
<dbReference type="Gene3D" id="1.10.10.10">
    <property type="entry name" value="Winged helix-like DNA-binding domain superfamily/Winged helix DNA-binding domain"/>
    <property type="match status" value="1"/>
</dbReference>
<dbReference type="InterPro" id="IPR036388">
    <property type="entry name" value="WH-like_DNA-bd_sf"/>
</dbReference>
<dbReference type="InterPro" id="IPR028349">
    <property type="entry name" value="PafC-like"/>
</dbReference>
<sequence>MRPIKNKKCILMAQPTTRILAVLELLQTYGRLSGAELSMHLGLDRRTLRRYIVALEELGIPIMTERGRYGGYTLMPGFKLQPMMFNENEAMALAVSLMAANQSGLVQNMLAVSSAQAKLQRIMPNELKQKVQSLKDTISLDLFSSRATQQEDNRFLLELSTATKQENSVEIEYHAANDKSTNRIIDPYGLAFYLGYWYLVGFCRLRKNIRIFRLDRINQVNIVTSIFKRPKDFNVLEYLRTAIAQIPREFSVEVLLHTNLEMAYSYIDQNMGLLIQTDKGVLLHHECSDLSWFARQLALWPFNFEIYQPNQLHLEVKALANRLLECSKS</sequence>
<dbReference type="InterPro" id="IPR051534">
    <property type="entry name" value="CBASS_pafABC_assoc_protein"/>
</dbReference>
<reference evidence="3 4" key="1">
    <citation type="submission" date="2016-10" db="EMBL/GenBank/DDBJ databases">
        <authorList>
            <person name="de Groot N.N."/>
        </authorList>
    </citation>
    <scope>NUCLEOTIDE SEQUENCE [LARGE SCALE GENOMIC DNA]</scope>
    <source>
        <strain evidence="3 4">DSM 6059</strain>
    </source>
</reference>
<evidence type="ECO:0000313" key="3">
    <source>
        <dbReference type="EMBL" id="SFC91590.1"/>
    </source>
</evidence>
<keyword evidence="3" id="KW-0238">DNA-binding</keyword>
<evidence type="ECO:0000259" key="1">
    <source>
        <dbReference type="Pfam" id="PF08279"/>
    </source>
</evidence>
<dbReference type="PROSITE" id="PS52050">
    <property type="entry name" value="WYL"/>
    <property type="match status" value="1"/>
</dbReference>
<keyword evidence="4" id="KW-1185">Reference proteome</keyword>
<dbReference type="InterPro" id="IPR026881">
    <property type="entry name" value="WYL_dom"/>
</dbReference>
<dbReference type="PANTHER" id="PTHR34580">
    <property type="match status" value="1"/>
</dbReference>
<dbReference type="STRING" id="1123010.SAMN02745724_02900"/>
<dbReference type="InterPro" id="IPR013196">
    <property type="entry name" value="HTH_11"/>
</dbReference>
<dbReference type="PIRSF" id="PIRSF016838">
    <property type="entry name" value="PafC"/>
    <property type="match status" value="1"/>
</dbReference>
<dbReference type="Proteomes" id="UP000198862">
    <property type="component" value="Unassembled WGS sequence"/>
</dbReference>
<protein>
    <submittedName>
        <fullName evidence="3">Predicted DNA-binding transcriptional regulator YafY, contains an HTH and WYL domains</fullName>
    </submittedName>
</protein>
<feature type="domain" description="WYL" evidence="2">
    <location>
        <begin position="156"/>
        <end position="221"/>
    </location>
</feature>
<dbReference type="Pfam" id="PF08279">
    <property type="entry name" value="HTH_11"/>
    <property type="match status" value="1"/>
</dbReference>
<dbReference type="AlphaFoldDB" id="A0A1I1NCW4"/>
<name>A0A1I1NCW4_9GAMM</name>
<gene>
    <name evidence="3" type="ORF">SAMN02745724_02900</name>
</gene>
<feature type="domain" description="Helix-turn-helix type 11" evidence="1">
    <location>
        <begin position="18"/>
        <end position="72"/>
    </location>
</feature>
<dbReference type="EMBL" id="FOLO01000023">
    <property type="protein sequence ID" value="SFC91590.1"/>
    <property type="molecule type" value="Genomic_DNA"/>
</dbReference>
<dbReference type="PANTHER" id="PTHR34580:SF3">
    <property type="entry name" value="PROTEIN PAFB"/>
    <property type="match status" value="1"/>
</dbReference>
<evidence type="ECO:0000313" key="4">
    <source>
        <dbReference type="Proteomes" id="UP000198862"/>
    </source>
</evidence>
<accession>A0A1I1NCW4</accession>
<evidence type="ECO:0000259" key="2">
    <source>
        <dbReference type="Pfam" id="PF13280"/>
    </source>
</evidence>
<dbReference type="SUPFAM" id="SSF46785">
    <property type="entry name" value="Winged helix' DNA-binding domain"/>
    <property type="match status" value="1"/>
</dbReference>
<dbReference type="Pfam" id="PF13280">
    <property type="entry name" value="WYL"/>
    <property type="match status" value="1"/>
</dbReference>
<dbReference type="GO" id="GO:0003677">
    <property type="term" value="F:DNA binding"/>
    <property type="evidence" value="ECO:0007669"/>
    <property type="project" value="UniProtKB-KW"/>
</dbReference>
<dbReference type="InterPro" id="IPR036390">
    <property type="entry name" value="WH_DNA-bd_sf"/>
</dbReference>
<proteinExistence type="predicted"/>